<dbReference type="RefSeq" id="XP_060364771.1">
    <property type="nucleotide sequence ID" value="XM_060508284.1"/>
</dbReference>
<gene>
    <name evidence="2" type="ORF">BDZ83DRAFT_621699</name>
</gene>
<dbReference type="InterPro" id="IPR003754">
    <property type="entry name" value="4pyrrol_synth_uPrphyn_synth"/>
</dbReference>
<keyword evidence="3" id="KW-1185">Reference proteome</keyword>
<dbReference type="PANTHER" id="PTHR12390">
    <property type="entry name" value="UROPORPHYRINOGEN III SYNTHASE"/>
    <property type="match status" value="1"/>
</dbReference>
<comment type="caution">
    <text evidence="2">The sequence shown here is derived from an EMBL/GenBank/DDBJ whole genome shotgun (WGS) entry which is preliminary data.</text>
</comment>
<name>A0AAD8UIW0_GLOAC</name>
<dbReference type="Proteomes" id="UP001244207">
    <property type="component" value="Unassembled WGS sequence"/>
</dbReference>
<dbReference type="SUPFAM" id="SSF69618">
    <property type="entry name" value="HemD-like"/>
    <property type="match status" value="1"/>
</dbReference>
<accession>A0AAD8UIW0</accession>
<dbReference type="AlphaFoldDB" id="A0AAD8UIW0"/>
<reference evidence="2" key="1">
    <citation type="submission" date="2021-12" db="EMBL/GenBank/DDBJ databases">
        <title>Comparative genomics, transcriptomics and evolutionary studies reveal genomic signatures of adaptation to plant cell wall in hemibiotrophic fungi.</title>
        <authorList>
            <consortium name="DOE Joint Genome Institute"/>
            <person name="Baroncelli R."/>
            <person name="Diaz J.F."/>
            <person name="Benocci T."/>
            <person name="Peng M."/>
            <person name="Battaglia E."/>
            <person name="Haridas S."/>
            <person name="Andreopoulos W."/>
            <person name="Labutti K."/>
            <person name="Pangilinan J."/>
            <person name="Floch G.L."/>
            <person name="Makela M.R."/>
            <person name="Henrissat B."/>
            <person name="Grigoriev I.V."/>
            <person name="Crouch J.A."/>
            <person name="De Vries R.P."/>
            <person name="Sukno S.A."/>
            <person name="Thon M.R."/>
        </authorList>
    </citation>
    <scope>NUCLEOTIDE SEQUENCE</scope>
    <source>
        <strain evidence="2">CBS 112980</strain>
    </source>
</reference>
<dbReference type="EMBL" id="JAHMHS010000048">
    <property type="protein sequence ID" value="KAK1724716.1"/>
    <property type="molecule type" value="Genomic_DNA"/>
</dbReference>
<dbReference type="PANTHER" id="PTHR12390:SF0">
    <property type="entry name" value="UROPORPHYRINOGEN-III SYNTHASE"/>
    <property type="match status" value="1"/>
</dbReference>
<dbReference type="FunFam" id="3.40.50.10090:FF:000011">
    <property type="entry name" value="Uroporphyrinogen-III synthase (UroS), putative"/>
    <property type="match status" value="1"/>
</dbReference>
<dbReference type="GO" id="GO:0006780">
    <property type="term" value="P:uroporphyrinogen III biosynthetic process"/>
    <property type="evidence" value="ECO:0007669"/>
    <property type="project" value="InterPro"/>
</dbReference>
<evidence type="ECO:0000313" key="3">
    <source>
        <dbReference type="Proteomes" id="UP001244207"/>
    </source>
</evidence>
<feature type="domain" description="Tetrapyrrole biosynthesis uroporphyrinogen III synthase" evidence="1">
    <location>
        <begin position="105"/>
        <end position="361"/>
    </location>
</feature>
<dbReference type="GeneID" id="85392183"/>
<evidence type="ECO:0000313" key="2">
    <source>
        <dbReference type="EMBL" id="KAK1724716.1"/>
    </source>
</evidence>
<dbReference type="Gene3D" id="3.40.50.10090">
    <property type="match status" value="2"/>
</dbReference>
<protein>
    <submittedName>
        <fullName evidence="2">Uroporphyrinogen-III synthase</fullName>
    </submittedName>
</protein>
<dbReference type="InterPro" id="IPR036108">
    <property type="entry name" value="4pyrrol_syn_uPrphyn_synt_sf"/>
</dbReference>
<evidence type="ECO:0000259" key="1">
    <source>
        <dbReference type="Pfam" id="PF02602"/>
    </source>
</evidence>
<organism evidence="2 3">
    <name type="scientific">Glomerella acutata</name>
    <name type="common">Colletotrichum acutatum</name>
    <dbReference type="NCBI Taxonomy" id="27357"/>
    <lineage>
        <taxon>Eukaryota</taxon>
        <taxon>Fungi</taxon>
        <taxon>Dikarya</taxon>
        <taxon>Ascomycota</taxon>
        <taxon>Pezizomycotina</taxon>
        <taxon>Sordariomycetes</taxon>
        <taxon>Hypocreomycetidae</taxon>
        <taxon>Glomerellales</taxon>
        <taxon>Glomerellaceae</taxon>
        <taxon>Colletotrichum</taxon>
        <taxon>Colletotrichum acutatum species complex</taxon>
    </lineage>
</organism>
<sequence length="374" mass="41423">MSLETLNSTFALQLTRQYVTTPYPSSACQNSPNCPRRGTLVQCDNHHDGEIKCQIAQRTLETFAMAQNPSLASAVKVPILLLKTKSTPGDSYEDLLSRESDGCAFEPAFVPVLHHTFQEQGLATVRHVLQQRGINPGTDASYGGLIFTSQRAVEAFASLVDERKGTEEDWPHPQNIPVYSVGPATTRALQSVSPHAPLQIFGEHTGNGDALAKYIMDHYGQWYQDRPTKPPLLFLVGEQRRDIIPKTLMDTTLPSGKRIQVDEVVVYGTGVMESFPQDFEKHLKDTEDRPTRWVVVFSPTGCEGMLRGLGMLDESTGKVKKDGLEGRQTFIATIGPTTRDYLRRTFDLDPDVCAEEPSPAGVQRGILNFMGKQT</sequence>
<dbReference type="CDD" id="cd06578">
    <property type="entry name" value="HemD"/>
    <property type="match status" value="1"/>
</dbReference>
<dbReference type="GO" id="GO:0005829">
    <property type="term" value="C:cytosol"/>
    <property type="evidence" value="ECO:0007669"/>
    <property type="project" value="TreeGrafter"/>
</dbReference>
<dbReference type="InterPro" id="IPR039793">
    <property type="entry name" value="UROS/Hem4"/>
</dbReference>
<dbReference type="Pfam" id="PF02602">
    <property type="entry name" value="HEM4"/>
    <property type="match status" value="1"/>
</dbReference>
<dbReference type="GO" id="GO:0004852">
    <property type="term" value="F:uroporphyrinogen-III synthase activity"/>
    <property type="evidence" value="ECO:0007669"/>
    <property type="project" value="InterPro"/>
</dbReference>
<proteinExistence type="predicted"/>